<protein>
    <recommendedName>
        <fullName evidence="2">SRR1-like domain-containing protein</fullName>
    </recommendedName>
</protein>
<keyword evidence="4" id="KW-1185">Reference proteome</keyword>
<name>A0A162VE75_DIDRA</name>
<sequence>MGGRGRVKRQQVEADDGWTVITHGLSNLTVGNTKGKGKGNGPRHNASQAGAMPAATVDGLTAEKLLLDFNHRTEKWEATACAQHLQDVLAKTEWDVREAVCIGIGSFSRDWEHRHRAMWQLVLFVSVVSHMRKSNVEVKLYAQEPAFTPLDRTFLSLLDVGVCTNDIESHITTHSFVFSPFVDWYILLPMFLKGKEPVLYVGNEILDDYGAFAQSEEKREKLEECNELGKKWLTKRDTVRLRDFEMHPHALNGMVVYWVKDGEGDGVEMEATGQKEAIENEASKTADRTHGKGAEKKPDQETDRKEDAEERSETDD</sequence>
<proteinExistence type="predicted"/>
<feature type="region of interest" description="Disordered" evidence="1">
    <location>
        <begin position="268"/>
        <end position="316"/>
    </location>
</feature>
<dbReference type="EMBL" id="JYNV01000333">
    <property type="protein sequence ID" value="KZM18397.1"/>
    <property type="molecule type" value="Genomic_DNA"/>
</dbReference>
<feature type="compositionally biased region" description="Basic and acidic residues" evidence="1">
    <location>
        <begin position="276"/>
        <end position="308"/>
    </location>
</feature>
<dbReference type="STRING" id="5454.A0A162VE75"/>
<feature type="region of interest" description="Disordered" evidence="1">
    <location>
        <begin position="29"/>
        <end position="52"/>
    </location>
</feature>
<evidence type="ECO:0000313" key="4">
    <source>
        <dbReference type="Proteomes" id="UP000076837"/>
    </source>
</evidence>
<organism evidence="3 4">
    <name type="scientific">Didymella rabiei</name>
    <name type="common">Chickpea ascochyta blight fungus</name>
    <name type="synonym">Mycosphaerella rabiei</name>
    <dbReference type="NCBI Taxonomy" id="5454"/>
    <lineage>
        <taxon>Eukaryota</taxon>
        <taxon>Fungi</taxon>
        <taxon>Dikarya</taxon>
        <taxon>Ascomycota</taxon>
        <taxon>Pezizomycotina</taxon>
        <taxon>Dothideomycetes</taxon>
        <taxon>Pleosporomycetidae</taxon>
        <taxon>Pleosporales</taxon>
        <taxon>Pleosporineae</taxon>
        <taxon>Didymellaceae</taxon>
        <taxon>Ascochyta</taxon>
    </lineage>
</organism>
<comment type="caution">
    <text evidence="3">The sequence shown here is derived from an EMBL/GenBank/DDBJ whole genome shotgun (WGS) entry which is preliminary data.</text>
</comment>
<dbReference type="PANTHER" id="PTHR42080:SF1">
    <property type="entry name" value="SRR1-LIKE DOMAIN-CONTAINING PROTEIN"/>
    <property type="match status" value="1"/>
</dbReference>
<dbReference type="PANTHER" id="PTHR42080">
    <property type="entry name" value="SRR1 DOMAIN-CONTAINING PROTEIN"/>
    <property type="match status" value="1"/>
</dbReference>
<dbReference type="Proteomes" id="UP000076837">
    <property type="component" value="Unassembled WGS sequence"/>
</dbReference>
<accession>A0A162VE75</accession>
<dbReference type="Pfam" id="PF07985">
    <property type="entry name" value="SRR1"/>
    <property type="match status" value="1"/>
</dbReference>
<gene>
    <name evidence="3" type="ORF">ST47_g10470</name>
</gene>
<evidence type="ECO:0000256" key="1">
    <source>
        <dbReference type="SAM" id="MobiDB-lite"/>
    </source>
</evidence>
<evidence type="ECO:0000259" key="2">
    <source>
        <dbReference type="Pfam" id="PF07985"/>
    </source>
</evidence>
<dbReference type="OrthoDB" id="5318346at2759"/>
<feature type="domain" description="SRR1-like" evidence="2">
    <location>
        <begin position="84"/>
        <end position="258"/>
    </location>
</feature>
<dbReference type="InterPro" id="IPR012942">
    <property type="entry name" value="SRR1-like"/>
</dbReference>
<evidence type="ECO:0000313" key="3">
    <source>
        <dbReference type="EMBL" id="KZM18397.1"/>
    </source>
</evidence>
<dbReference type="AlphaFoldDB" id="A0A162VE75"/>
<reference evidence="3 4" key="1">
    <citation type="journal article" date="2016" name="Sci. Rep.">
        <title>Draft genome sequencing and secretome analysis of fungal phytopathogen Ascochyta rabiei provides insight into the necrotrophic effector repertoire.</title>
        <authorList>
            <person name="Verma S."/>
            <person name="Gazara R.K."/>
            <person name="Nizam S."/>
            <person name="Parween S."/>
            <person name="Chattopadhyay D."/>
            <person name="Verma P.K."/>
        </authorList>
    </citation>
    <scope>NUCLEOTIDE SEQUENCE [LARGE SCALE GENOMIC DNA]</scope>
    <source>
        <strain evidence="3 4">ArDII</strain>
    </source>
</reference>